<keyword evidence="7 15" id="KW-0067">ATP-binding</keyword>
<comment type="catalytic activity">
    <reaction evidence="14">
        <text>ATP + H2O = ADP + phosphate + H(+)</text>
        <dbReference type="Rhea" id="RHEA:13065"/>
        <dbReference type="ChEBI" id="CHEBI:15377"/>
        <dbReference type="ChEBI" id="CHEBI:15378"/>
        <dbReference type="ChEBI" id="CHEBI:30616"/>
        <dbReference type="ChEBI" id="CHEBI:43474"/>
        <dbReference type="ChEBI" id="CHEBI:456216"/>
        <dbReference type="EC" id="5.6.2.4"/>
    </reaction>
</comment>
<dbReference type="EMBL" id="JBCHKQ010000001">
    <property type="protein sequence ID" value="MEM5947030.1"/>
    <property type="molecule type" value="Genomic_DNA"/>
</dbReference>
<protein>
    <recommendedName>
        <fullName evidence="12">DNA 3'-5' helicase</fullName>
        <ecNumber evidence="12">5.6.2.4</ecNumber>
    </recommendedName>
    <alternativeName>
        <fullName evidence="13">DNA 3'-5' helicase II</fullName>
    </alternativeName>
</protein>
<sequence>MRTEDILRGLDSAQRQAVITDKNAVVVAGAGSGKTRVLTRRFLYLVIEKNVKPSRIMALTFTRKAASEMRQRIAEGIRESGEENLIRDFEKAVISTIDSFCASVVRPYSSRYGFAPDFSICNGEELEGLSALARTFFLRSLQDEQFKNSLSLLCKDWEPDRIVEDVLMDYAANYACITGYPVSGRWQYSDRFTKLLEDKIEEIETGVRNLFSSCRTVLDIVGNKKNKTTEKLDKVLEKESELISLFDNVPKSLPEIKRLLESFVLDRTAKDSINPNDCKKELINLSDDIMHMYDNLEDNLVLNDFIKMWHDEVIAFKRRHNLLTFSDVFSAAVELIKKDKGIRAFYKERFDYILVDEFQDNNELQKEFLFFLAEKKGIFSESVPDINSLERGKLFIVGDEKQSIYLFRGADVSVFNSLRDDAVKPDYPDMEFIRLAHNYRSEPALVDFFNEISHELFNNSDAGGIRFDPAEKRMDKTILEPSVFVGIQKKSADVVKNPFYSKDDIEAAWVAAKLKGLVENSSLMVRDKRSGELRPLAYGDIAVLMRSTTAQLSYEKAMRREGIPYVAGVSRNMFLEAAVNDLVSWLFIIVYPDDWLSFYAVLRGPLCALSDKDITKVIKKEKERRFPVCFSLSDSELDMLGLDSPDAYKRGRTIYRELSYMADRMSPAELIRYLWYDAGYRFMLLKRIDFHPFLKVYDELLFLCRSYEGKSLASFIDYLFDMLGRFEKQELYDVPVDAESSVKIMTIHASKGLEFPFVALVSVGKSGRKESEKSFPYAFIDDSYPVFSFSKSNPVLKDYLDKKKKLEEYELRRLLYVALTRAESHLLIAGSISERNSDNSFLPLLFSDAEEMELKASNHVRIIKEEIKQDSVWFKKPNTRLLSELKHVYKECRPELGPYIKKSLSVSVIADAYEKTKKNIIKTFSSGYDLHDSTVYGNLVHFLIEKSAFIKDKERLKKYVLLNPDAIGALSYDEVDAFFDKAYDAVVGLSSRFELSSLMHEYDVEIKYRDYYIHGKLDAVKIENNSVVIYEWKTGGFPEEYRMQVFLYIRMADFLWKKNNISVRLVFTGKGEPAVYEFFKEDDWKEEETFLESFLSSVDTFIADGTSAYVTDA</sequence>
<dbReference type="RefSeq" id="WP_420068484.1">
    <property type="nucleotide sequence ID" value="NZ_JBCHKQ010000001.1"/>
</dbReference>
<comment type="catalytic activity">
    <reaction evidence="11">
        <text>Couples ATP hydrolysis with the unwinding of duplex DNA by translocating in the 3'-5' direction.</text>
        <dbReference type="EC" id="5.6.2.4"/>
    </reaction>
</comment>
<dbReference type="EC" id="5.6.2.4" evidence="12"/>
<evidence type="ECO:0000256" key="3">
    <source>
        <dbReference type="ARBA" id="ARBA00022763"/>
    </source>
</evidence>
<evidence type="ECO:0000256" key="13">
    <source>
        <dbReference type="ARBA" id="ARBA00034923"/>
    </source>
</evidence>
<evidence type="ECO:0000256" key="10">
    <source>
        <dbReference type="ARBA" id="ARBA00023235"/>
    </source>
</evidence>
<feature type="binding site" evidence="15">
    <location>
        <begin position="28"/>
        <end position="35"/>
    </location>
    <ligand>
        <name>ATP</name>
        <dbReference type="ChEBI" id="CHEBI:30616"/>
    </ligand>
</feature>
<evidence type="ECO:0000256" key="8">
    <source>
        <dbReference type="ARBA" id="ARBA00023125"/>
    </source>
</evidence>
<evidence type="ECO:0000313" key="18">
    <source>
        <dbReference type="EMBL" id="MEM5947030.1"/>
    </source>
</evidence>
<organism evidence="18 19">
    <name type="scientific">Rarispira pelagica</name>
    <dbReference type="NCBI Taxonomy" id="3141764"/>
    <lineage>
        <taxon>Bacteria</taxon>
        <taxon>Pseudomonadati</taxon>
        <taxon>Spirochaetota</taxon>
        <taxon>Spirochaetia</taxon>
        <taxon>Winmispirales</taxon>
        <taxon>Winmispiraceae</taxon>
        <taxon>Rarispira</taxon>
    </lineage>
</organism>
<name>A0ABU9U8P0_9SPIR</name>
<keyword evidence="5 15" id="KW-0347">Helicase</keyword>
<evidence type="ECO:0000256" key="2">
    <source>
        <dbReference type="ARBA" id="ARBA00022741"/>
    </source>
</evidence>
<keyword evidence="6" id="KW-0269">Exonuclease</keyword>
<gene>
    <name evidence="18" type="ORF">WKV44_00575</name>
</gene>
<dbReference type="Gene3D" id="1.10.486.10">
    <property type="entry name" value="PCRA, domain 4"/>
    <property type="match status" value="1"/>
</dbReference>
<dbReference type="Pfam" id="PF13361">
    <property type="entry name" value="UvrD_C"/>
    <property type="match status" value="2"/>
</dbReference>
<keyword evidence="4 15" id="KW-0378">Hydrolase</keyword>
<comment type="caution">
    <text evidence="18">The sequence shown here is derived from an EMBL/GenBank/DDBJ whole genome shotgun (WGS) entry which is preliminary data.</text>
</comment>
<dbReference type="Pfam" id="PF00580">
    <property type="entry name" value="UvrD-helicase"/>
    <property type="match status" value="1"/>
</dbReference>
<keyword evidence="8" id="KW-0238">DNA-binding</keyword>
<evidence type="ECO:0000256" key="15">
    <source>
        <dbReference type="PROSITE-ProRule" id="PRU00560"/>
    </source>
</evidence>
<dbReference type="InterPro" id="IPR014016">
    <property type="entry name" value="UvrD-like_ATP-bd"/>
</dbReference>
<dbReference type="InterPro" id="IPR014017">
    <property type="entry name" value="DNA_helicase_UvrD-like_C"/>
</dbReference>
<evidence type="ECO:0000256" key="5">
    <source>
        <dbReference type="ARBA" id="ARBA00022806"/>
    </source>
</evidence>
<feature type="domain" description="UvrD-like helicase ATP-binding" evidence="16">
    <location>
        <begin position="7"/>
        <end position="442"/>
    </location>
</feature>
<accession>A0ABU9U8P0</accession>
<dbReference type="Proteomes" id="UP001466331">
    <property type="component" value="Unassembled WGS sequence"/>
</dbReference>
<dbReference type="InterPro" id="IPR027417">
    <property type="entry name" value="P-loop_NTPase"/>
</dbReference>
<dbReference type="InterPro" id="IPR000212">
    <property type="entry name" value="DNA_helicase_UvrD/REP"/>
</dbReference>
<dbReference type="PANTHER" id="PTHR11070">
    <property type="entry name" value="UVRD / RECB / PCRA DNA HELICASE FAMILY MEMBER"/>
    <property type="match status" value="1"/>
</dbReference>
<evidence type="ECO:0000313" key="19">
    <source>
        <dbReference type="Proteomes" id="UP001466331"/>
    </source>
</evidence>
<evidence type="ECO:0000259" key="17">
    <source>
        <dbReference type="PROSITE" id="PS51217"/>
    </source>
</evidence>
<dbReference type="PROSITE" id="PS51217">
    <property type="entry name" value="UVRD_HELICASE_CTER"/>
    <property type="match status" value="1"/>
</dbReference>
<dbReference type="CDD" id="cd17932">
    <property type="entry name" value="DEXQc_UvrD"/>
    <property type="match status" value="1"/>
</dbReference>
<keyword evidence="9" id="KW-0234">DNA repair</keyword>
<evidence type="ECO:0000256" key="12">
    <source>
        <dbReference type="ARBA" id="ARBA00034808"/>
    </source>
</evidence>
<evidence type="ECO:0000256" key="7">
    <source>
        <dbReference type="ARBA" id="ARBA00022840"/>
    </source>
</evidence>
<evidence type="ECO:0000256" key="4">
    <source>
        <dbReference type="ARBA" id="ARBA00022801"/>
    </source>
</evidence>
<keyword evidence="1" id="KW-0540">Nuclease</keyword>
<feature type="domain" description="UvrD-like helicase C-terminal" evidence="17">
    <location>
        <begin position="457"/>
        <end position="752"/>
    </location>
</feature>
<dbReference type="InterPro" id="IPR011604">
    <property type="entry name" value="PDDEXK-like_dom_sf"/>
</dbReference>
<keyword evidence="2 15" id="KW-0547">Nucleotide-binding</keyword>
<dbReference type="PROSITE" id="PS51198">
    <property type="entry name" value="UVRD_HELICASE_ATP_BIND"/>
    <property type="match status" value="1"/>
</dbReference>
<evidence type="ECO:0000256" key="14">
    <source>
        <dbReference type="ARBA" id="ARBA00048988"/>
    </source>
</evidence>
<evidence type="ECO:0000256" key="6">
    <source>
        <dbReference type="ARBA" id="ARBA00022839"/>
    </source>
</evidence>
<proteinExistence type="predicted"/>
<reference evidence="18 19" key="1">
    <citation type="submission" date="2024-03" db="EMBL/GenBank/DDBJ databases">
        <title>Ignisphaera cupida sp. nov., a hyperthermophilic hydrolytic archaeon from a hot spring of Kamchatka, and proposal of Ignisphaeraceae fam. nov.</title>
        <authorList>
            <person name="Podosokorskaya O.A."/>
            <person name="Elcheninov A.G."/>
            <person name="Maltseva A.I."/>
            <person name="Zayulina K.S."/>
            <person name="Novikov A."/>
            <person name="Merkel A.Y."/>
        </authorList>
    </citation>
    <scope>NUCLEOTIDE SEQUENCE [LARGE SCALE GENOMIC DNA]</scope>
    <source>
        <strain evidence="18 19">38H-sp</strain>
    </source>
</reference>
<dbReference type="SUPFAM" id="SSF52540">
    <property type="entry name" value="P-loop containing nucleoside triphosphate hydrolases"/>
    <property type="match status" value="1"/>
</dbReference>
<dbReference type="Gene3D" id="3.40.50.300">
    <property type="entry name" value="P-loop containing nucleotide triphosphate hydrolases"/>
    <property type="match status" value="4"/>
</dbReference>
<keyword evidence="10" id="KW-0413">Isomerase</keyword>
<keyword evidence="3" id="KW-0227">DNA damage</keyword>
<dbReference type="PANTHER" id="PTHR11070:SF2">
    <property type="entry name" value="ATP-DEPENDENT DNA HELICASE SRS2"/>
    <property type="match status" value="1"/>
</dbReference>
<evidence type="ECO:0000259" key="16">
    <source>
        <dbReference type="PROSITE" id="PS51198"/>
    </source>
</evidence>
<dbReference type="Gene3D" id="3.90.320.10">
    <property type="match status" value="1"/>
</dbReference>
<evidence type="ECO:0000256" key="9">
    <source>
        <dbReference type="ARBA" id="ARBA00023204"/>
    </source>
</evidence>
<keyword evidence="19" id="KW-1185">Reference proteome</keyword>
<evidence type="ECO:0000256" key="11">
    <source>
        <dbReference type="ARBA" id="ARBA00034617"/>
    </source>
</evidence>
<evidence type="ECO:0000256" key="1">
    <source>
        <dbReference type="ARBA" id="ARBA00022722"/>
    </source>
</evidence>